<dbReference type="SUPFAM" id="SSF53901">
    <property type="entry name" value="Thiolase-like"/>
    <property type="match status" value="1"/>
</dbReference>
<keyword evidence="3 5" id="KW-0012">Acyltransferase</keyword>
<evidence type="ECO:0000259" key="4">
    <source>
        <dbReference type="Pfam" id="PF02797"/>
    </source>
</evidence>
<comment type="similarity">
    <text evidence="1">Belongs to the thiolase-like superfamily. Chalcone/stilbene synthases family.</text>
</comment>
<dbReference type="Pfam" id="PF02797">
    <property type="entry name" value="Chal_sti_synt_C"/>
    <property type="match status" value="1"/>
</dbReference>
<dbReference type="InterPro" id="IPR016039">
    <property type="entry name" value="Thiolase-like"/>
</dbReference>
<accession>W6K1S7</accession>
<dbReference type="Gene3D" id="3.40.47.10">
    <property type="match status" value="1"/>
</dbReference>
<evidence type="ECO:0000256" key="1">
    <source>
        <dbReference type="ARBA" id="ARBA00005531"/>
    </source>
</evidence>
<evidence type="ECO:0000256" key="2">
    <source>
        <dbReference type="ARBA" id="ARBA00022679"/>
    </source>
</evidence>
<dbReference type="InterPro" id="IPR012328">
    <property type="entry name" value="Chalcone/stilbene_synt_C"/>
</dbReference>
<dbReference type="FunFam" id="3.40.47.10:FF:000014">
    <property type="entry name" value="Chalcone synthase 1"/>
    <property type="match status" value="1"/>
</dbReference>
<evidence type="ECO:0000313" key="5">
    <source>
        <dbReference type="EMBL" id="CCH75422.1"/>
    </source>
</evidence>
<reference evidence="5 6" key="1">
    <citation type="journal article" date="2013" name="ISME J.">
        <title>A metabolic model for members of the genus Tetrasphaera involved in enhanced biological phosphorus removal.</title>
        <authorList>
            <person name="Kristiansen R."/>
            <person name="Nguyen H.T.T."/>
            <person name="Saunders A.M."/>
            <person name="Nielsen J.L."/>
            <person name="Wimmer R."/>
            <person name="Le V.Q."/>
            <person name="McIlroy S.J."/>
            <person name="Petrovski S."/>
            <person name="Seviour R.J."/>
            <person name="Calteau A."/>
            <person name="Nielsen K.L."/>
            <person name="Nielsen P.H."/>
        </authorList>
    </citation>
    <scope>NUCLEOTIDE SEQUENCE [LARGE SCALE GENOMIC DNA]</scope>
    <source>
        <strain evidence="5 6">Ben110</strain>
    </source>
</reference>
<dbReference type="PANTHER" id="PTHR11877">
    <property type="entry name" value="HYDROXYMETHYLGLUTARYL-COA SYNTHASE"/>
    <property type="match status" value="1"/>
</dbReference>
<sequence length="144" mass="15586">MAVLGTRSRLYPDSARLMGWDVRETGLRIVLGADVPDLVEANVRADVDEFLAGHEMVRGDVAFWVAHPGGPKVLEALQSSLDVDREALRLTWNSLERVGNLSSASVLHVLADTLRERPPAAGSRGVLLAMGPGFCLECVLLEAR</sequence>
<evidence type="ECO:0000313" key="6">
    <source>
        <dbReference type="Proteomes" id="UP000035763"/>
    </source>
</evidence>
<evidence type="ECO:0000256" key="3">
    <source>
        <dbReference type="ARBA" id="ARBA00023315"/>
    </source>
</evidence>
<dbReference type="EC" id="2.3.1.-" evidence="5"/>
<feature type="domain" description="Chalcone/stilbene synthase C-terminal" evidence="4">
    <location>
        <begin position="9"/>
        <end position="142"/>
    </location>
</feature>
<organism evidence="5 6">
    <name type="scientific">Nostocoides australiense Ben110</name>
    <dbReference type="NCBI Taxonomy" id="1193182"/>
    <lineage>
        <taxon>Bacteria</taxon>
        <taxon>Bacillati</taxon>
        <taxon>Actinomycetota</taxon>
        <taxon>Actinomycetes</taxon>
        <taxon>Micrococcales</taxon>
        <taxon>Intrasporangiaceae</taxon>
        <taxon>Nostocoides</taxon>
    </lineage>
</organism>
<dbReference type="AlphaFoldDB" id="W6K1S7"/>
<keyword evidence="2 5" id="KW-0808">Transferase</keyword>
<dbReference type="GO" id="GO:0016747">
    <property type="term" value="F:acyltransferase activity, transferring groups other than amino-acyl groups"/>
    <property type="evidence" value="ECO:0007669"/>
    <property type="project" value="InterPro"/>
</dbReference>
<dbReference type="STRING" id="1193182.BN11_690011"/>
<dbReference type="GO" id="GO:0030639">
    <property type="term" value="P:polyketide biosynthetic process"/>
    <property type="evidence" value="ECO:0007669"/>
    <property type="project" value="TreeGrafter"/>
</dbReference>
<dbReference type="EMBL" id="CAJA01000495">
    <property type="protein sequence ID" value="CCH75422.1"/>
    <property type="molecule type" value="Genomic_DNA"/>
</dbReference>
<dbReference type="PANTHER" id="PTHR11877:SF99">
    <property type="entry name" value="1,3,6,8-TETRAHYDROXYNAPHTHALENE SYNTHASE"/>
    <property type="match status" value="1"/>
</dbReference>
<keyword evidence="6" id="KW-1185">Reference proteome</keyword>
<gene>
    <name evidence="5" type="ORF">BN11_690011</name>
</gene>
<protein>
    <submittedName>
        <fullName evidence="5">Alpha-pyrone synthesis polyketide synthase-like Pks11</fullName>
        <ecNumber evidence="5">2.3.1.-</ecNumber>
    </submittedName>
</protein>
<proteinExistence type="inferred from homology"/>
<dbReference type="Proteomes" id="UP000035763">
    <property type="component" value="Unassembled WGS sequence"/>
</dbReference>
<dbReference type="InterPro" id="IPR011141">
    <property type="entry name" value="Polyketide_synthase_type-III"/>
</dbReference>
<comment type="caution">
    <text evidence="5">The sequence shown here is derived from an EMBL/GenBank/DDBJ whole genome shotgun (WGS) entry which is preliminary data.</text>
</comment>
<name>W6K1S7_9MICO</name>